<dbReference type="InterPro" id="IPR003838">
    <property type="entry name" value="ABC3_permease_C"/>
</dbReference>
<dbReference type="EMBL" id="QDKL01000002">
    <property type="protein sequence ID" value="RZF21827.1"/>
    <property type="molecule type" value="Genomic_DNA"/>
</dbReference>
<evidence type="ECO:0000256" key="2">
    <source>
        <dbReference type="ARBA" id="ARBA00005236"/>
    </source>
</evidence>
<organism evidence="10 11">
    <name type="scientific">Halobacteriovorax vibrionivorans</name>
    <dbReference type="NCBI Taxonomy" id="2152716"/>
    <lineage>
        <taxon>Bacteria</taxon>
        <taxon>Pseudomonadati</taxon>
        <taxon>Bdellovibrionota</taxon>
        <taxon>Bacteriovoracia</taxon>
        <taxon>Bacteriovoracales</taxon>
        <taxon>Halobacteriovoraceae</taxon>
        <taxon>Halobacteriovorax</taxon>
    </lineage>
</organism>
<keyword evidence="5 7" id="KW-1133">Transmembrane helix</keyword>
<evidence type="ECO:0000256" key="1">
    <source>
        <dbReference type="ARBA" id="ARBA00004651"/>
    </source>
</evidence>
<dbReference type="InterPro" id="IPR025857">
    <property type="entry name" value="MacB_PCD"/>
</dbReference>
<keyword evidence="4 7" id="KW-0812">Transmembrane</keyword>
<comment type="similarity">
    <text evidence="2">Belongs to the ABC-4 integral membrane protein family. LolC/E subfamily.</text>
</comment>
<comment type="caution">
    <text evidence="10">The sequence shown here is derived from an EMBL/GenBank/DDBJ whole genome shotgun (WGS) entry which is preliminary data.</text>
</comment>
<evidence type="ECO:0000313" key="10">
    <source>
        <dbReference type="EMBL" id="RZF21827.1"/>
    </source>
</evidence>
<sequence>MLFLAMKQLFSKKKQTFLILLGISFGTMLYVSISGIQLGFRKYIINSLLNNTAHILISGREDIIDRKLVDEWFYANQTVSWITPPYGKRSEAKLENYQGWANRLSNHPEVYDYCPRLNIQVMIKRGDLTHNLALVGTEAKRQIRVSKIADYMREGDFSSLSSGGNKIILGVKAAEEIGVRVGQFVEVVTGSLDQRSSFKVVGLLSFGDENVDKSIAFAHIEDVQKLNKTPGRISEVAVALFNMDKSGELADQWSLLSHDKVEDWREANPMFMEMIMMQDMVRYFITIAVLIVAAFGVYNVLTIMINQKRKEIAILRSIGYAPKKILELIMYQGIFLGISGGILGMILGYVVSRLVESIELNIDIGGNNHLLIDYAPSTYAISFFAALIASLIASFLPALSASRMTPIDIIRGE</sequence>
<dbReference type="Pfam" id="PF02687">
    <property type="entry name" value="FtsX"/>
    <property type="match status" value="1"/>
</dbReference>
<keyword evidence="6 7" id="KW-0472">Membrane</keyword>
<comment type="subcellular location">
    <subcellularLocation>
        <location evidence="1">Cell membrane</location>
        <topology evidence="1">Multi-pass membrane protein</topology>
    </subcellularLocation>
</comment>
<dbReference type="Pfam" id="PF12704">
    <property type="entry name" value="MacB_PCD"/>
    <property type="match status" value="1"/>
</dbReference>
<evidence type="ECO:0000256" key="7">
    <source>
        <dbReference type="SAM" id="Phobius"/>
    </source>
</evidence>
<name>A0ABY0IFU9_9BACT</name>
<protein>
    <submittedName>
        <fullName evidence="10">ABC transporter permease</fullName>
    </submittedName>
</protein>
<feature type="transmembrane region" description="Helical" evidence="7">
    <location>
        <begin position="283"/>
        <end position="305"/>
    </location>
</feature>
<evidence type="ECO:0000256" key="4">
    <source>
        <dbReference type="ARBA" id="ARBA00022692"/>
    </source>
</evidence>
<dbReference type="InterPro" id="IPR051447">
    <property type="entry name" value="Lipoprotein-release_system"/>
</dbReference>
<evidence type="ECO:0000313" key="11">
    <source>
        <dbReference type="Proteomes" id="UP000443582"/>
    </source>
</evidence>
<dbReference type="PANTHER" id="PTHR30489">
    <property type="entry name" value="LIPOPROTEIN-RELEASING SYSTEM TRANSMEMBRANE PROTEIN LOLE"/>
    <property type="match status" value="1"/>
</dbReference>
<keyword evidence="3" id="KW-1003">Cell membrane</keyword>
<feature type="transmembrane region" description="Helical" evidence="7">
    <location>
        <begin position="379"/>
        <end position="401"/>
    </location>
</feature>
<evidence type="ECO:0000256" key="5">
    <source>
        <dbReference type="ARBA" id="ARBA00022989"/>
    </source>
</evidence>
<dbReference type="RefSeq" id="WP_115361610.1">
    <property type="nucleotide sequence ID" value="NZ_QDKL01000002.1"/>
</dbReference>
<reference evidence="11" key="1">
    <citation type="journal article" date="2019" name="Int. J. Syst. Evol. Microbiol.">
        <title>Halobacteriovorax valvorus sp. nov., a novel prokaryotic predator isolated from coastal seawater of China.</title>
        <authorList>
            <person name="Chen M.-X."/>
        </authorList>
    </citation>
    <scope>NUCLEOTIDE SEQUENCE [LARGE SCALE GENOMIC DNA]</scope>
    <source>
        <strain evidence="11">BL9</strain>
    </source>
</reference>
<evidence type="ECO:0000259" key="8">
    <source>
        <dbReference type="Pfam" id="PF02687"/>
    </source>
</evidence>
<feature type="transmembrane region" description="Helical" evidence="7">
    <location>
        <begin position="325"/>
        <end position="351"/>
    </location>
</feature>
<gene>
    <name evidence="10" type="ORF">DAY19_09060</name>
</gene>
<accession>A0ABY0IFU9</accession>
<feature type="domain" description="MacB-like periplasmic core" evidence="9">
    <location>
        <begin position="16"/>
        <end position="242"/>
    </location>
</feature>
<evidence type="ECO:0000256" key="6">
    <source>
        <dbReference type="ARBA" id="ARBA00023136"/>
    </source>
</evidence>
<evidence type="ECO:0000259" key="9">
    <source>
        <dbReference type="Pfam" id="PF12704"/>
    </source>
</evidence>
<feature type="transmembrane region" description="Helical" evidence="7">
    <location>
        <begin position="16"/>
        <end position="40"/>
    </location>
</feature>
<feature type="domain" description="ABC3 transporter permease C-terminal" evidence="8">
    <location>
        <begin position="284"/>
        <end position="406"/>
    </location>
</feature>
<evidence type="ECO:0000256" key="3">
    <source>
        <dbReference type="ARBA" id="ARBA00022475"/>
    </source>
</evidence>
<dbReference type="PANTHER" id="PTHR30489:SF0">
    <property type="entry name" value="LIPOPROTEIN-RELEASING SYSTEM TRANSMEMBRANE PROTEIN LOLE"/>
    <property type="match status" value="1"/>
</dbReference>
<keyword evidence="11" id="KW-1185">Reference proteome</keyword>
<proteinExistence type="inferred from homology"/>
<dbReference type="Proteomes" id="UP000443582">
    <property type="component" value="Unassembled WGS sequence"/>
</dbReference>